<organism evidence="2 3">
    <name type="scientific">Paraburkholderia phenazinium</name>
    <dbReference type="NCBI Taxonomy" id="60549"/>
    <lineage>
        <taxon>Bacteria</taxon>
        <taxon>Pseudomonadati</taxon>
        <taxon>Pseudomonadota</taxon>
        <taxon>Betaproteobacteria</taxon>
        <taxon>Burkholderiales</taxon>
        <taxon>Burkholderiaceae</taxon>
        <taxon>Paraburkholderia</taxon>
    </lineage>
</organism>
<dbReference type="OrthoDB" id="121598at2"/>
<dbReference type="Pfam" id="PF07045">
    <property type="entry name" value="DUF1330"/>
    <property type="match status" value="1"/>
</dbReference>
<dbReference type="AlphaFoldDB" id="A0A1G8GNE5"/>
<accession>A0A1G8GNE5</accession>
<dbReference type="SUPFAM" id="SSF54909">
    <property type="entry name" value="Dimeric alpha+beta barrel"/>
    <property type="match status" value="1"/>
</dbReference>
<dbReference type="EMBL" id="FNCJ01000015">
    <property type="protein sequence ID" value="SDH95837.1"/>
    <property type="molecule type" value="Genomic_DNA"/>
</dbReference>
<dbReference type="Gene3D" id="3.30.70.100">
    <property type="match status" value="1"/>
</dbReference>
<evidence type="ECO:0000313" key="2">
    <source>
        <dbReference type="EMBL" id="SDH95837.1"/>
    </source>
</evidence>
<reference evidence="2 3" key="1">
    <citation type="submission" date="2016-10" db="EMBL/GenBank/DDBJ databases">
        <authorList>
            <person name="de Groot N.N."/>
        </authorList>
    </citation>
    <scope>NUCLEOTIDE SEQUENCE [LARGE SCALE GENOMIC DNA]</scope>
    <source>
        <strain evidence="2 3">LMG 2247</strain>
    </source>
</reference>
<sequence>MSKGYWVTTYRKTKDPAKLAAYAQLAGPAVAAAGGKFLVRGVADEVREHGLKERTVLIEFPTYEEAVAAYDSAEYKKALEALGDGVERDLRIVRGVE</sequence>
<dbReference type="RefSeq" id="WP_090689234.1">
    <property type="nucleotide sequence ID" value="NZ_CADERL010000029.1"/>
</dbReference>
<dbReference type="InterPro" id="IPR011008">
    <property type="entry name" value="Dimeric_a/b-barrel"/>
</dbReference>
<proteinExistence type="predicted"/>
<gene>
    <name evidence="2" type="ORF">SAMN05216466_11578</name>
</gene>
<dbReference type="PANTHER" id="PTHR41521:SF4">
    <property type="entry name" value="BLR0684 PROTEIN"/>
    <property type="match status" value="1"/>
</dbReference>
<dbReference type="Proteomes" id="UP000199706">
    <property type="component" value="Unassembled WGS sequence"/>
</dbReference>
<dbReference type="InterPro" id="IPR010753">
    <property type="entry name" value="DUF1330"/>
</dbReference>
<name>A0A1G8GNE5_9BURK</name>
<evidence type="ECO:0000313" key="3">
    <source>
        <dbReference type="Proteomes" id="UP000199706"/>
    </source>
</evidence>
<feature type="domain" description="DUF1330" evidence="1">
    <location>
        <begin position="3"/>
        <end position="96"/>
    </location>
</feature>
<protein>
    <submittedName>
        <fullName evidence="2">Uncharacterized conserved protein, DUF1330 family</fullName>
    </submittedName>
</protein>
<dbReference type="PANTHER" id="PTHR41521">
    <property type="match status" value="1"/>
</dbReference>
<evidence type="ECO:0000259" key="1">
    <source>
        <dbReference type="Pfam" id="PF07045"/>
    </source>
</evidence>